<comment type="function">
    <text evidence="2">Antitoxin component of a type II toxin-antitoxin (TA) system.</text>
</comment>
<protein>
    <recommendedName>
        <fullName evidence="2">Antitoxin</fullName>
    </recommendedName>
</protein>
<keyword evidence="4" id="KW-1185">Reference proteome</keyword>
<dbReference type="PANTHER" id="PTHR33713">
    <property type="entry name" value="ANTITOXIN YAFN-RELATED"/>
    <property type="match status" value="1"/>
</dbReference>
<dbReference type="InterPro" id="IPR051405">
    <property type="entry name" value="phD/YefM_antitoxin"/>
</dbReference>
<dbReference type="Proteomes" id="UP000539642">
    <property type="component" value="Unassembled WGS sequence"/>
</dbReference>
<dbReference type="SUPFAM" id="SSF143120">
    <property type="entry name" value="YefM-like"/>
    <property type="match status" value="1"/>
</dbReference>
<gene>
    <name evidence="3" type="ORF">HNQ81_000491</name>
</gene>
<dbReference type="InterPro" id="IPR006442">
    <property type="entry name" value="Antitoxin_Phd/YefM"/>
</dbReference>
<dbReference type="Gene3D" id="3.40.1620.10">
    <property type="entry name" value="YefM-like domain"/>
    <property type="match status" value="1"/>
</dbReference>
<evidence type="ECO:0000256" key="2">
    <source>
        <dbReference type="RuleBase" id="RU362080"/>
    </source>
</evidence>
<sequence length="83" mass="9208">MESILANFSVSISELKKNPSALIEQSGGDPIAILNHNRPTAYLVPAETYEALLEQIENYQLGVIVNERQHEKDSAIEVSLDEL</sequence>
<dbReference type="PANTHER" id="PTHR33713:SF10">
    <property type="entry name" value="ANTITOXIN YAFN"/>
    <property type="match status" value="1"/>
</dbReference>
<name>A0A840UTS3_9BACT</name>
<dbReference type="Pfam" id="PF02604">
    <property type="entry name" value="PhdYeFM_antitox"/>
    <property type="match status" value="1"/>
</dbReference>
<comment type="similarity">
    <text evidence="1 2">Belongs to the phD/YefM antitoxin family.</text>
</comment>
<evidence type="ECO:0000256" key="1">
    <source>
        <dbReference type="ARBA" id="ARBA00009981"/>
    </source>
</evidence>
<proteinExistence type="inferred from homology"/>
<organism evidence="3 4">
    <name type="scientific">Desulfoprunum benzoelyticum</name>
    <dbReference type="NCBI Taxonomy" id="1506996"/>
    <lineage>
        <taxon>Bacteria</taxon>
        <taxon>Pseudomonadati</taxon>
        <taxon>Thermodesulfobacteriota</taxon>
        <taxon>Desulfobulbia</taxon>
        <taxon>Desulfobulbales</taxon>
        <taxon>Desulfobulbaceae</taxon>
        <taxon>Desulfoprunum</taxon>
    </lineage>
</organism>
<evidence type="ECO:0000313" key="3">
    <source>
        <dbReference type="EMBL" id="MBB5346784.1"/>
    </source>
</evidence>
<dbReference type="InterPro" id="IPR036165">
    <property type="entry name" value="YefM-like_sf"/>
</dbReference>
<dbReference type="RefSeq" id="WP_183347915.1">
    <property type="nucleotide sequence ID" value="NZ_JACHEO010000001.1"/>
</dbReference>
<dbReference type="AlphaFoldDB" id="A0A840UTS3"/>
<accession>A0A840UTS3</accession>
<comment type="caution">
    <text evidence="3">The sequence shown here is derived from an EMBL/GenBank/DDBJ whole genome shotgun (WGS) entry which is preliminary data.</text>
</comment>
<dbReference type="EMBL" id="JACHEO010000001">
    <property type="protein sequence ID" value="MBB5346784.1"/>
    <property type="molecule type" value="Genomic_DNA"/>
</dbReference>
<evidence type="ECO:0000313" key="4">
    <source>
        <dbReference type="Proteomes" id="UP000539642"/>
    </source>
</evidence>
<dbReference type="NCBIfam" id="TIGR01552">
    <property type="entry name" value="phd_fam"/>
    <property type="match status" value="1"/>
</dbReference>
<reference evidence="3 4" key="1">
    <citation type="submission" date="2020-08" db="EMBL/GenBank/DDBJ databases">
        <title>Genomic Encyclopedia of Type Strains, Phase IV (KMG-IV): sequencing the most valuable type-strain genomes for metagenomic binning, comparative biology and taxonomic classification.</title>
        <authorList>
            <person name="Goeker M."/>
        </authorList>
    </citation>
    <scope>NUCLEOTIDE SEQUENCE [LARGE SCALE GENOMIC DNA]</scope>
    <source>
        <strain evidence="3 4">DSM 28570</strain>
    </source>
</reference>